<feature type="non-terminal residue" evidence="1">
    <location>
        <position position="203"/>
    </location>
</feature>
<sequence length="203" mass="23515">MHLSFQGKELILKALVQSRAIFLATVNGMPKSVEQRMLKLYQKLLWGEDKAGLMTWGKAINKKDIGGLNVPDIRSRLEAIELTWIKRWLAPKEERPAWAYVLDSILFANVRPSPKLDRQTKISWIFQTWHEAKGPQAKISPQVQYMLEVARKYNITVQAPKFSLETKERMPIWLHPLGITNNNYIVNKKAAKCLRIDHDVRTI</sequence>
<accession>A0A9P5TEV0</accession>
<name>A0A9P5TEV0_GYMJU</name>
<protein>
    <recommendedName>
        <fullName evidence="3">Reverse transcriptase</fullName>
    </recommendedName>
</protein>
<proteinExistence type="predicted"/>
<dbReference type="OrthoDB" id="2205812at2759"/>
<organism evidence="1 2">
    <name type="scientific">Gymnopilus junonius</name>
    <name type="common">Spectacular rustgill mushroom</name>
    <name type="synonym">Gymnopilus spectabilis subsp. junonius</name>
    <dbReference type="NCBI Taxonomy" id="109634"/>
    <lineage>
        <taxon>Eukaryota</taxon>
        <taxon>Fungi</taxon>
        <taxon>Dikarya</taxon>
        <taxon>Basidiomycota</taxon>
        <taxon>Agaricomycotina</taxon>
        <taxon>Agaricomycetes</taxon>
        <taxon>Agaricomycetidae</taxon>
        <taxon>Agaricales</taxon>
        <taxon>Agaricineae</taxon>
        <taxon>Hymenogastraceae</taxon>
        <taxon>Gymnopilus</taxon>
    </lineage>
</organism>
<gene>
    <name evidence="1" type="ORF">CPB84DRAFT_1698413</name>
</gene>
<dbReference type="EMBL" id="JADNYJ010000967">
    <property type="protein sequence ID" value="KAF8867743.1"/>
    <property type="molecule type" value="Genomic_DNA"/>
</dbReference>
<comment type="caution">
    <text evidence="1">The sequence shown here is derived from an EMBL/GenBank/DDBJ whole genome shotgun (WGS) entry which is preliminary data.</text>
</comment>
<keyword evidence="2" id="KW-1185">Reference proteome</keyword>
<evidence type="ECO:0000313" key="1">
    <source>
        <dbReference type="EMBL" id="KAF8867743.1"/>
    </source>
</evidence>
<reference evidence="1" key="1">
    <citation type="submission" date="2020-11" db="EMBL/GenBank/DDBJ databases">
        <authorList>
            <consortium name="DOE Joint Genome Institute"/>
            <person name="Ahrendt S."/>
            <person name="Riley R."/>
            <person name="Andreopoulos W."/>
            <person name="LaButti K."/>
            <person name="Pangilinan J."/>
            <person name="Ruiz-duenas F.J."/>
            <person name="Barrasa J.M."/>
            <person name="Sanchez-Garcia M."/>
            <person name="Camarero S."/>
            <person name="Miyauchi S."/>
            <person name="Serrano A."/>
            <person name="Linde D."/>
            <person name="Babiker R."/>
            <person name="Drula E."/>
            <person name="Ayuso-Fernandez I."/>
            <person name="Pacheco R."/>
            <person name="Padilla G."/>
            <person name="Ferreira P."/>
            <person name="Barriuso J."/>
            <person name="Kellner H."/>
            <person name="Castanera R."/>
            <person name="Alfaro M."/>
            <person name="Ramirez L."/>
            <person name="Pisabarro A.G."/>
            <person name="Kuo A."/>
            <person name="Tritt A."/>
            <person name="Lipzen A."/>
            <person name="He G."/>
            <person name="Yan M."/>
            <person name="Ng V."/>
            <person name="Cullen D."/>
            <person name="Martin F."/>
            <person name="Rosso M.-N."/>
            <person name="Henrissat B."/>
            <person name="Hibbett D."/>
            <person name="Martinez A.T."/>
            <person name="Grigoriev I.V."/>
        </authorList>
    </citation>
    <scope>NUCLEOTIDE SEQUENCE</scope>
    <source>
        <strain evidence="1">AH 44721</strain>
    </source>
</reference>
<evidence type="ECO:0000313" key="2">
    <source>
        <dbReference type="Proteomes" id="UP000724874"/>
    </source>
</evidence>
<evidence type="ECO:0008006" key="3">
    <source>
        <dbReference type="Google" id="ProtNLM"/>
    </source>
</evidence>
<dbReference type="Proteomes" id="UP000724874">
    <property type="component" value="Unassembled WGS sequence"/>
</dbReference>
<dbReference type="AlphaFoldDB" id="A0A9P5TEV0"/>